<feature type="region of interest" description="Disordered" evidence="7">
    <location>
        <begin position="126"/>
        <end position="146"/>
    </location>
</feature>
<reference evidence="10" key="2">
    <citation type="submission" date="2025-08" db="UniProtKB">
        <authorList>
            <consortium name="Ensembl"/>
        </authorList>
    </citation>
    <scope>IDENTIFICATION</scope>
</reference>
<feature type="signal peptide" evidence="9">
    <location>
        <begin position="1"/>
        <end position="21"/>
    </location>
</feature>
<reference evidence="10 11" key="1">
    <citation type="journal article" date="2021" name="G3 (Bethesda)">
        <title>Improved contiguity of the threespine stickleback genome using long-read sequencing.</title>
        <authorList>
            <person name="Nath S."/>
            <person name="Shaw D.E."/>
            <person name="White M.A."/>
        </authorList>
    </citation>
    <scope>NUCLEOTIDE SEQUENCE [LARGE SCALE GENOMIC DNA]</scope>
    <source>
        <strain evidence="10 11">Lake Benthic</strain>
    </source>
</reference>
<organism evidence="10 11">
    <name type="scientific">Gasterosteus aculeatus aculeatus</name>
    <name type="common">three-spined stickleback</name>
    <dbReference type="NCBI Taxonomy" id="481459"/>
    <lineage>
        <taxon>Eukaryota</taxon>
        <taxon>Metazoa</taxon>
        <taxon>Chordata</taxon>
        <taxon>Craniata</taxon>
        <taxon>Vertebrata</taxon>
        <taxon>Euteleostomi</taxon>
        <taxon>Actinopterygii</taxon>
        <taxon>Neopterygii</taxon>
        <taxon>Teleostei</taxon>
        <taxon>Neoteleostei</taxon>
        <taxon>Acanthomorphata</taxon>
        <taxon>Eupercaria</taxon>
        <taxon>Perciformes</taxon>
        <taxon>Cottioidei</taxon>
        <taxon>Gasterosteales</taxon>
        <taxon>Gasterosteidae</taxon>
        <taxon>Gasterosteus</taxon>
    </lineage>
</organism>
<proteinExistence type="predicted"/>
<keyword evidence="4" id="KW-0391">Immunity</keyword>
<keyword evidence="5" id="KW-1015">Disulfide bond</keyword>
<evidence type="ECO:0000313" key="11">
    <source>
        <dbReference type="Proteomes" id="UP000007635"/>
    </source>
</evidence>
<keyword evidence="6" id="KW-0675">Receptor</keyword>
<evidence type="ECO:0008006" key="12">
    <source>
        <dbReference type="Google" id="ProtNLM"/>
    </source>
</evidence>
<evidence type="ECO:0000256" key="6">
    <source>
        <dbReference type="ARBA" id="ARBA00023170"/>
    </source>
</evidence>
<feature type="chain" id="PRO_5042814674" description="T-cell surface glycoprotein CD3 zeta chain" evidence="9">
    <location>
        <begin position="22"/>
        <end position="146"/>
    </location>
</feature>
<dbReference type="InterPro" id="IPR021663">
    <property type="entry name" value="CD3_zeta/IgE_Fc_rcpt_gamma"/>
</dbReference>
<keyword evidence="8" id="KW-0472">Membrane</keyword>
<keyword evidence="11" id="KW-1185">Reference proteome</keyword>
<accession>A0AAQ4R7Y0</accession>
<keyword evidence="3" id="KW-0597">Phosphoprotein</keyword>
<feature type="transmembrane region" description="Helical" evidence="8">
    <location>
        <begin position="30"/>
        <end position="50"/>
    </location>
</feature>
<evidence type="ECO:0000256" key="4">
    <source>
        <dbReference type="ARBA" id="ARBA00022859"/>
    </source>
</evidence>
<dbReference type="Proteomes" id="UP000007635">
    <property type="component" value="Chromosome XVI"/>
</dbReference>
<dbReference type="GeneTree" id="ENSGT00940000177034"/>
<evidence type="ECO:0000256" key="7">
    <source>
        <dbReference type="SAM" id="MobiDB-lite"/>
    </source>
</evidence>
<keyword evidence="2" id="KW-1003">Cell membrane</keyword>
<name>A0AAQ4R7Y0_GASAC</name>
<dbReference type="Pfam" id="PF11628">
    <property type="entry name" value="TCR_zetazeta"/>
    <property type="match status" value="1"/>
</dbReference>
<dbReference type="InterPro" id="IPR042340">
    <property type="entry name" value="FCER1G"/>
</dbReference>
<evidence type="ECO:0000256" key="3">
    <source>
        <dbReference type="ARBA" id="ARBA00022553"/>
    </source>
</evidence>
<dbReference type="AlphaFoldDB" id="A0AAQ4R7Y0"/>
<keyword evidence="8" id="KW-1133">Transmembrane helix</keyword>
<keyword evidence="9" id="KW-0732">Signal</keyword>
<evidence type="ECO:0000256" key="2">
    <source>
        <dbReference type="ARBA" id="ARBA00022475"/>
    </source>
</evidence>
<evidence type="ECO:0000256" key="9">
    <source>
        <dbReference type="SAM" id="SignalP"/>
    </source>
</evidence>
<dbReference type="Ensembl" id="ENSGACT00000076083.1">
    <property type="protein sequence ID" value="ENSGACP00000058968.1"/>
    <property type="gene ID" value="ENSGACG00000023646.1"/>
</dbReference>
<sequence length="146" mass="16077">MGAMRTGVLVLFGLLVPVASTETLFTDPVICYFLDSILVVYCLVATALFFREKFIYPRYVEGSGDNAIYQELQRTEDIDTYQEIQQSKGKVSGNFKGHILACSGAKASTRFIVFDLFQKKKKKKAQSAQAESAMPEGAAAPPLSPH</sequence>
<dbReference type="PANTHER" id="PTHR16803:SF0">
    <property type="entry name" value="HIGH AFFINITY IMMUNOGLOBULIN EPSILON RECEPTOR SUBUNIT GAMMA"/>
    <property type="match status" value="1"/>
</dbReference>
<protein>
    <recommendedName>
        <fullName evidence="12">T-cell surface glycoprotein CD3 zeta chain</fullName>
    </recommendedName>
</protein>
<evidence type="ECO:0000313" key="10">
    <source>
        <dbReference type="Ensembl" id="ENSGACP00000058968.1"/>
    </source>
</evidence>
<keyword evidence="8" id="KW-0812">Transmembrane</keyword>
<evidence type="ECO:0000256" key="8">
    <source>
        <dbReference type="SAM" id="Phobius"/>
    </source>
</evidence>
<dbReference type="GO" id="GO:0002376">
    <property type="term" value="P:immune system process"/>
    <property type="evidence" value="ECO:0007669"/>
    <property type="project" value="UniProtKB-KW"/>
</dbReference>
<dbReference type="PANTHER" id="PTHR16803">
    <property type="entry name" value="HIGH AFFINITY IMMUNOGLOBULIN EPSILON RECEPTOR GAMMA-SUBUNIT"/>
    <property type="match status" value="1"/>
</dbReference>
<dbReference type="GO" id="GO:0019767">
    <property type="term" value="F:IgE receptor activity"/>
    <property type="evidence" value="ECO:0007669"/>
    <property type="project" value="InterPro"/>
</dbReference>
<comment type="subcellular location">
    <subcellularLocation>
        <location evidence="1">Cell membrane</location>
        <topology evidence="1">Single-pass type I membrane protein</topology>
    </subcellularLocation>
</comment>
<evidence type="ECO:0000256" key="1">
    <source>
        <dbReference type="ARBA" id="ARBA00004251"/>
    </source>
</evidence>
<evidence type="ECO:0000256" key="5">
    <source>
        <dbReference type="ARBA" id="ARBA00023157"/>
    </source>
</evidence>
<reference evidence="10" key="3">
    <citation type="submission" date="2025-09" db="UniProtKB">
        <authorList>
            <consortium name="Ensembl"/>
        </authorList>
    </citation>
    <scope>IDENTIFICATION</scope>
</reference>
<dbReference type="GO" id="GO:0032998">
    <property type="term" value="C:Fc-epsilon receptor I complex"/>
    <property type="evidence" value="ECO:0007669"/>
    <property type="project" value="InterPro"/>
</dbReference>